<evidence type="ECO:0000256" key="4">
    <source>
        <dbReference type="ARBA" id="ARBA00022801"/>
    </source>
</evidence>
<evidence type="ECO:0000313" key="10">
    <source>
        <dbReference type="EMBL" id="CEN60803.1"/>
    </source>
</evidence>
<dbReference type="GO" id="GO:0006629">
    <property type="term" value="P:lipid metabolic process"/>
    <property type="evidence" value="ECO:0007669"/>
    <property type="project" value="InterPro"/>
</dbReference>
<dbReference type="CDD" id="cd00519">
    <property type="entry name" value="Lipase_3"/>
    <property type="match status" value="1"/>
</dbReference>
<keyword evidence="11" id="KW-1185">Reference proteome</keyword>
<evidence type="ECO:0000256" key="1">
    <source>
        <dbReference type="ARBA" id="ARBA00013091"/>
    </source>
</evidence>
<evidence type="ECO:0000256" key="7">
    <source>
        <dbReference type="ARBA" id="ARBA00041313"/>
    </source>
</evidence>
<evidence type="ECO:0000259" key="9">
    <source>
        <dbReference type="Pfam" id="PF01764"/>
    </source>
</evidence>
<protein>
    <recommendedName>
        <fullName evidence="1">feruloyl esterase</fullName>
        <ecNumber evidence="1">3.1.1.73</ecNumber>
    </recommendedName>
    <alternativeName>
        <fullName evidence="7">Ferulic acid esterase A</fullName>
    </alternativeName>
</protein>
<sequence>MYRSLALLSLVAQTFAQTAVSPAVYEKIARYSAFSAAAYADSCATSPAGSSVVKYFNDNATDTQATLFQDDAAGELIIAYRGTSAPADLDSDLQFVLVPLTAKGTDCSACRVHQGFQTAYNALADPVTAEIESALAENPDYKLTITGHSLGGGIAAIATAALSGRGHTVTTYTFGEPLNGNAAFVQYIERAVPDSNYFRVTHANDGVPQIPPTLLGYAHHGPEFWQREPGRNTAATTFACGKQSRACNAAQNFGSNPINRAHLTYTSQVIGNSLNVVACGAPEF</sequence>
<dbReference type="GO" id="GO:0030600">
    <property type="term" value="F:feruloyl esterase activity"/>
    <property type="evidence" value="ECO:0007669"/>
    <property type="project" value="UniProtKB-EC"/>
</dbReference>
<dbReference type="SUPFAM" id="SSF53474">
    <property type="entry name" value="alpha/beta-Hydrolases"/>
    <property type="match status" value="1"/>
</dbReference>
<dbReference type="Gene3D" id="3.40.50.1820">
    <property type="entry name" value="alpha/beta hydrolase"/>
    <property type="match status" value="1"/>
</dbReference>
<proteinExistence type="inferred from homology"/>
<feature type="domain" description="Fungal lipase-type" evidence="9">
    <location>
        <begin position="78"/>
        <end position="213"/>
    </location>
</feature>
<dbReference type="Pfam" id="PF01764">
    <property type="entry name" value="Lipase_3"/>
    <property type="match status" value="1"/>
</dbReference>
<evidence type="ECO:0000256" key="5">
    <source>
        <dbReference type="ARBA" id="ARBA00034075"/>
    </source>
</evidence>
<reference evidence="11" key="1">
    <citation type="journal article" date="2016" name="Genome Announc.">
        <title>Draft genome sequences of fungus Aspergillus calidoustus.</title>
        <authorList>
            <person name="Horn F."/>
            <person name="Linde J."/>
            <person name="Mattern D.J."/>
            <person name="Walther G."/>
            <person name="Guthke R."/>
            <person name="Scherlach K."/>
            <person name="Martin K."/>
            <person name="Brakhage A.A."/>
            <person name="Petzke L."/>
            <person name="Valiante V."/>
        </authorList>
    </citation>
    <scope>NUCLEOTIDE SEQUENCE [LARGE SCALE GENOMIC DNA]</scope>
    <source>
        <strain evidence="11">SF006504</strain>
    </source>
</reference>
<dbReference type="InterPro" id="IPR051299">
    <property type="entry name" value="AB_hydrolase_lip/est"/>
</dbReference>
<dbReference type="PANTHER" id="PTHR46640">
    <property type="entry name" value="TRIACYLGLYCEROL LIPASE, PUTATIVE (AFU_ORTHOLOGUE AFUA_6G06510)-RELATED"/>
    <property type="match status" value="1"/>
</dbReference>
<dbReference type="Proteomes" id="UP000054771">
    <property type="component" value="Unassembled WGS sequence"/>
</dbReference>
<dbReference type="OrthoDB" id="426718at2759"/>
<keyword evidence="3 8" id="KW-0732">Signal</keyword>
<keyword evidence="4" id="KW-0378">Hydrolase</keyword>
<feature type="chain" id="PRO_5006858063" description="feruloyl esterase" evidence="8">
    <location>
        <begin position="17"/>
        <end position="284"/>
    </location>
</feature>
<dbReference type="InterPro" id="IPR002921">
    <property type="entry name" value="Fungal_lipase-type"/>
</dbReference>
<dbReference type="OMA" id="SSIQPRC"/>
<evidence type="ECO:0000256" key="3">
    <source>
        <dbReference type="ARBA" id="ARBA00022729"/>
    </source>
</evidence>
<evidence type="ECO:0000313" key="11">
    <source>
        <dbReference type="Proteomes" id="UP000054771"/>
    </source>
</evidence>
<organism evidence="10 11">
    <name type="scientific">Aspergillus calidoustus</name>
    <dbReference type="NCBI Taxonomy" id="454130"/>
    <lineage>
        <taxon>Eukaryota</taxon>
        <taxon>Fungi</taxon>
        <taxon>Dikarya</taxon>
        <taxon>Ascomycota</taxon>
        <taxon>Pezizomycotina</taxon>
        <taxon>Eurotiomycetes</taxon>
        <taxon>Eurotiomycetidae</taxon>
        <taxon>Eurotiales</taxon>
        <taxon>Aspergillaceae</taxon>
        <taxon>Aspergillus</taxon>
        <taxon>Aspergillus subgen. Nidulantes</taxon>
    </lineage>
</organism>
<dbReference type="InterPro" id="IPR029058">
    <property type="entry name" value="AB_hydrolase_fold"/>
</dbReference>
<dbReference type="STRING" id="454130.A0A0U5GNU0"/>
<evidence type="ECO:0000256" key="6">
    <source>
        <dbReference type="ARBA" id="ARBA00037991"/>
    </source>
</evidence>
<dbReference type="PANTHER" id="PTHR46640:SF1">
    <property type="entry name" value="FUNGAL LIPASE-LIKE DOMAIN-CONTAINING PROTEIN-RELATED"/>
    <property type="match status" value="1"/>
</dbReference>
<name>A0A0U5GNU0_ASPCI</name>
<accession>A0A0U5GNU0</accession>
<evidence type="ECO:0000256" key="8">
    <source>
        <dbReference type="SAM" id="SignalP"/>
    </source>
</evidence>
<evidence type="ECO:0000256" key="2">
    <source>
        <dbReference type="ARBA" id="ARBA00022487"/>
    </source>
</evidence>
<comment type="similarity">
    <text evidence="6">Belongs to the AB hydrolase superfamily. FaeA family.</text>
</comment>
<comment type="catalytic activity">
    <reaction evidence="5">
        <text>feruloyl-polysaccharide + H2O = ferulate + polysaccharide.</text>
        <dbReference type="EC" id="3.1.1.73"/>
    </reaction>
</comment>
<gene>
    <name evidence="10" type="ORF">ASPCAL03236</name>
</gene>
<keyword evidence="2" id="KW-0719">Serine esterase</keyword>
<dbReference type="EMBL" id="CDMC01000002">
    <property type="protein sequence ID" value="CEN60803.1"/>
    <property type="molecule type" value="Genomic_DNA"/>
</dbReference>
<dbReference type="AlphaFoldDB" id="A0A0U5GNU0"/>
<feature type="signal peptide" evidence="8">
    <location>
        <begin position="1"/>
        <end position="16"/>
    </location>
</feature>
<dbReference type="EC" id="3.1.1.73" evidence="1"/>